<dbReference type="RefSeq" id="WP_071878738.1">
    <property type="nucleotide sequence ID" value="NZ_JXLC01000024.1"/>
</dbReference>
<dbReference type="SUPFAM" id="SSF54001">
    <property type="entry name" value="Cysteine proteinases"/>
    <property type="match status" value="1"/>
</dbReference>
<evidence type="ECO:0008006" key="9">
    <source>
        <dbReference type="Google" id="ProtNLM"/>
    </source>
</evidence>
<dbReference type="Gene3D" id="3.90.70.10">
    <property type="entry name" value="Cysteine proteinases"/>
    <property type="match status" value="1"/>
</dbReference>
<feature type="domain" description="BIG2" evidence="3">
    <location>
        <begin position="541"/>
        <end position="618"/>
    </location>
</feature>
<dbReference type="EMBL" id="CP013614">
    <property type="protein sequence ID" value="ALS01994.1"/>
    <property type="molecule type" value="Genomic_DNA"/>
</dbReference>
<evidence type="ECO:0000256" key="1">
    <source>
        <dbReference type="ARBA" id="ARBA00008455"/>
    </source>
</evidence>
<dbReference type="Pfam" id="PF02368">
    <property type="entry name" value="Big_2"/>
    <property type="match status" value="2"/>
</dbReference>
<dbReference type="InterPro" id="IPR038765">
    <property type="entry name" value="Papain-like_cys_pep_sf"/>
</dbReference>
<evidence type="ECO:0000256" key="2">
    <source>
        <dbReference type="SAM" id="SignalP"/>
    </source>
</evidence>
<feature type="chain" id="PRO_5044546849" description="Peptidase C1A papain C-terminal domain-containing protein" evidence="2">
    <location>
        <begin position="34"/>
        <end position="804"/>
    </location>
</feature>
<keyword evidence="7" id="KW-1185">Reference proteome</keyword>
<name>A0A0S3KCG2_9ENTE</name>
<dbReference type="GO" id="GO:0006508">
    <property type="term" value="P:proteolysis"/>
    <property type="evidence" value="ECO:0007669"/>
    <property type="project" value="InterPro"/>
</dbReference>
<dbReference type="InterPro" id="IPR040528">
    <property type="entry name" value="Lectin-like"/>
</dbReference>
<evidence type="ECO:0000313" key="8">
    <source>
        <dbReference type="Proteomes" id="UP000183039"/>
    </source>
</evidence>
<dbReference type="OrthoDB" id="3648721at2"/>
<dbReference type="GO" id="GO:0008234">
    <property type="term" value="F:cysteine-type peptidase activity"/>
    <property type="evidence" value="ECO:0007669"/>
    <property type="project" value="InterPro"/>
</dbReference>
<dbReference type="Gene3D" id="2.60.40.1080">
    <property type="match status" value="2"/>
</dbReference>
<dbReference type="InterPro" id="IPR003343">
    <property type="entry name" value="Big_2"/>
</dbReference>
<dbReference type="PANTHER" id="PTHR12411">
    <property type="entry name" value="CYSTEINE PROTEASE FAMILY C1-RELATED"/>
    <property type="match status" value="1"/>
</dbReference>
<dbReference type="Proteomes" id="UP000065511">
    <property type="component" value="Chromosome"/>
</dbReference>
<dbReference type="SMART" id="SM00635">
    <property type="entry name" value="BID_2"/>
    <property type="match status" value="2"/>
</dbReference>
<evidence type="ECO:0000259" key="3">
    <source>
        <dbReference type="SMART" id="SM00635"/>
    </source>
</evidence>
<evidence type="ECO:0000313" key="6">
    <source>
        <dbReference type="EMBL" id="OJG89004.1"/>
    </source>
</evidence>
<evidence type="ECO:0000313" key="7">
    <source>
        <dbReference type="Proteomes" id="UP000065511"/>
    </source>
</evidence>
<feature type="domain" description="BIG2" evidence="3">
    <location>
        <begin position="455"/>
        <end position="531"/>
    </location>
</feature>
<sequence length="804" mass="89642">MKKKNSTLVHSHKRYLLAILFICLVFSPQKTFAEGNELPQKYDPRETGHVTPVKAQTRGICWSYAVTSALESHLAKNGEQHDFSANYFNYLIARNATGTVGENPYSTVISNGGGLDAGFASGPALDATLDWSGPVNETDFPNTITGGQPVSKWQNLNAEKHVQGLVTLPKVSLDISQEENNQRVKTIKDYVYRYGNAIQDNLMFRGYETRYSSQYIPKDRVGSVNHVTTIVGWDDSFSKERFVYTPSQDGAFIVKNSWGSNWGDQGYFYISYDDFQLKKSEIDIITSVENKNNYYKKYNVAYFTAGQLVPVFPNKERTLATSYSRTLDTPEQLSAVSLKTLTNDMNYEIYVMPNGKPLKNLEGFTKIQEGTKKEVGTETIRLKKPVALTGEDFSIAVVYRSSDKKNGQNLPVSPKEKIGLNKGSSYSLENNGKWSEETFRSFFISGFTERTSEIQPTSVTVQKNKLSLLVGDKEQLSATLTPKNTTDPSIGFRSLNPEFATVDSSGVVNAARAGKAKIEAFSTRNPGIKTEIDVTINDLPMIQEIQLSQTTLVLEERKKATLTAETFPKNAAPQKIIWSTSNPLIATVTQTGEITWKQAGQALITASTENGSVKASCTLTTNSAPYSNGHTSIGWATDLRDNSRNPLYITNPAKETIYFQYGAGFMNDTKDNWVEFHLTTPQGKTFSAMDYPEISWFNTTNMIDSITGATIEYTKDGENFSSEKPAIQELEGFRVFYSPEVTSNLRLFVNLKLKVQDLKEEDKGKSILPIQLKSGYDLYRPTTKVIADGTNPSIIKTFNVHFTK</sequence>
<keyword evidence="2" id="KW-0732">Signal</keyword>
<protein>
    <recommendedName>
        <fullName evidence="9">Peptidase C1A papain C-terminal domain-containing protein</fullName>
    </recommendedName>
</protein>
<reference evidence="6 8" key="1">
    <citation type="submission" date="2014-12" db="EMBL/GenBank/DDBJ databases">
        <title>Draft genome sequences of 29 type strains of Enterococci.</title>
        <authorList>
            <person name="Zhong Z."/>
            <person name="Sun Z."/>
            <person name="Liu W."/>
            <person name="Zhang W."/>
            <person name="Zhang H."/>
        </authorList>
    </citation>
    <scope>NUCLEOTIDE SEQUENCE [LARGE SCALE GENOMIC DNA]</scope>
    <source>
        <strain evidence="6 8">DSM 22801</strain>
    </source>
</reference>
<comment type="similarity">
    <text evidence="1">Belongs to the peptidase C1 family.</text>
</comment>
<gene>
    <name evidence="5" type="ORF">ATZ33_11555</name>
    <name evidence="6" type="ORF">RV15_GL001740</name>
</gene>
<feature type="signal peptide" evidence="2">
    <location>
        <begin position="1"/>
        <end position="33"/>
    </location>
</feature>
<dbReference type="CDD" id="cd02619">
    <property type="entry name" value="Peptidase_C1"/>
    <property type="match status" value="1"/>
</dbReference>
<dbReference type="Proteomes" id="UP000183039">
    <property type="component" value="Unassembled WGS sequence"/>
</dbReference>
<dbReference type="EMBL" id="JXLC01000024">
    <property type="protein sequence ID" value="OJG89004.1"/>
    <property type="molecule type" value="Genomic_DNA"/>
</dbReference>
<dbReference type="Pfam" id="PF18560">
    <property type="entry name" value="Lectin_like"/>
    <property type="match status" value="1"/>
</dbReference>
<dbReference type="SUPFAM" id="SSF49373">
    <property type="entry name" value="Invasin/intimin cell-adhesion fragments"/>
    <property type="match status" value="2"/>
</dbReference>
<dbReference type="InterPro" id="IPR013128">
    <property type="entry name" value="Peptidase_C1A"/>
</dbReference>
<evidence type="ECO:0000259" key="4">
    <source>
        <dbReference type="SMART" id="SM00645"/>
    </source>
</evidence>
<dbReference type="Pfam" id="PF00112">
    <property type="entry name" value="Peptidase_C1"/>
    <property type="match status" value="1"/>
</dbReference>
<dbReference type="InterPro" id="IPR000668">
    <property type="entry name" value="Peptidase_C1A_C"/>
</dbReference>
<accession>A0A0S3KCG2</accession>
<dbReference type="SMART" id="SM00645">
    <property type="entry name" value="Pept_C1"/>
    <property type="match status" value="1"/>
</dbReference>
<reference evidence="5 7" key="2">
    <citation type="submission" date="2015-12" db="EMBL/GenBank/DDBJ databases">
        <authorList>
            <person name="Lauer A."/>
            <person name="Humrighouse B."/>
            <person name="Loparev V."/>
            <person name="Shewmaker P.L."/>
            <person name="Whitney A.M."/>
            <person name="McLaughlin R.W."/>
        </authorList>
    </citation>
    <scope>NUCLEOTIDE SEQUENCE [LARGE SCALE GENOMIC DNA]</scope>
    <source>
        <strain evidence="5 7">LMG 23085</strain>
    </source>
</reference>
<organism evidence="6 8">
    <name type="scientific">Enterococcus silesiacus</name>
    <dbReference type="NCBI Taxonomy" id="332949"/>
    <lineage>
        <taxon>Bacteria</taxon>
        <taxon>Bacillati</taxon>
        <taxon>Bacillota</taxon>
        <taxon>Bacilli</taxon>
        <taxon>Lactobacillales</taxon>
        <taxon>Enterococcaceae</taxon>
        <taxon>Enterococcus</taxon>
    </lineage>
</organism>
<dbReference type="InterPro" id="IPR008964">
    <property type="entry name" value="Invasin/intimin_cell_adhesion"/>
</dbReference>
<evidence type="ECO:0000313" key="5">
    <source>
        <dbReference type="EMBL" id="ALS01994.1"/>
    </source>
</evidence>
<dbReference type="AlphaFoldDB" id="A0A0S3KCG2"/>
<feature type="domain" description="Peptidase C1A papain C-terminal" evidence="4">
    <location>
        <begin position="38"/>
        <end position="288"/>
    </location>
</feature>
<dbReference type="KEGG" id="ess:ATZ33_11555"/>
<proteinExistence type="inferred from homology"/>